<reference evidence="1" key="1">
    <citation type="submission" date="2020-02" db="EMBL/GenBank/DDBJ databases">
        <authorList>
            <person name="Meier V. D."/>
        </authorList>
    </citation>
    <scope>NUCLEOTIDE SEQUENCE</scope>
    <source>
        <strain evidence="1">AVDCRST_MAG93</strain>
    </source>
</reference>
<dbReference type="Gene3D" id="3.30.70.100">
    <property type="match status" value="1"/>
</dbReference>
<evidence type="ECO:0000313" key="1">
    <source>
        <dbReference type="EMBL" id="CAA9367288.1"/>
    </source>
</evidence>
<dbReference type="EMBL" id="CADCTR010002723">
    <property type="protein sequence ID" value="CAA9367288.1"/>
    <property type="molecule type" value="Genomic_DNA"/>
</dbReference>
<accession>A0A6J4MUR0</accession>
<dbReference type="AlphaFoldDB" id="A0A6J4MUR0"/>
<proteinExistence type="predicted"/>
<protein>
    <submittedName>
        <fullName evidence="1">Uncharacterized protein</fullName>
    </submittedName>
</protein>
<gene>
    <name evidence="1" type="ORF">AVDCRST_MAG93-8078</name>
</gene>
<sequence length="99" mass="11337">MFARMNTFEGSPNQLDDALRNVREQVLPQLHQQDGFKGLMFLANYQSGELQLMSLWENAQAMRASEEEANRLRTEVAEAGDQEITNVERYDVVLFEAPS</sequence>
<dbReference type="SUPFAM" id="SSF54909">
    <property type="entry name" value="Dimeric alpha+beta barrel"/>
    <property type="match status" value="1"/>
</dbReference>
<organism evidence="1">
    <name type="scientific">uncultured Chloroflexia bacterium</name>
    <dbReference type="NCBI Taxonomy" id="1672391"/>
    <lineage>
        <taxon>Bacteria</taxon>
        <taxon>Bacillati</taxon>
        <taxon>Chloroflexota</taxon>
        <taxon>Chloroflexia</taxon>
        <taxon>environmental samples</taxon>
    </lineage>
</organism>
<dbReference type="InterPro" id="IPR011008">
    <property type="entry name" value="Dimeric_a/b-barrel"/>
</dbReference>
<name>A0A6J4MUR0_9CHLR</name>